<gene>
    <name evidence="1" type="ORF">GKZ89_00880</name>
</gene>
<dbReference type="InterPro" id="IPR023105">
    <property type="entry name" value="YkvR-like_sf"/>
</dbReference>
<dbReference type="Pfam" id="PF11514">
    <property type="entry name" value="DUF3219"/>
    <property type="match status" value="1"/>
</dbReference>
<comment type="caution">
    <text evidence="1">The sequence shown here is derived from an EMBL/GenBank/DDBJ whole genome shotgun (WGS) entry which is preliminary data.</text>
</comment>
<reference evidence="1 2" key="1">
    <citation type="journal article" date="2017" name="Int. J. Syst. Evol. Microbiol.">
        <title>Bacillus mangrovi sp. nov., isolated from a sediment sample from a mangrove forest.</title>
        <authorList>
            <person name="Gupta V."/>
            <person name="Singh P.K."/>
            <person name="Korpole S."/>
            <person name="Tanuku N.R.S."/>
            <person name="Pinnaka A.K."/>
        </authorList>
    </citation>
    <scope>NUCLEOTIDE SEQUENCE [LARGE SCALE GENOMIC DNA]</scope>
    <source>
        <strain evidence="1 2">KCTC 33872</strain>
    </source>
</reference>
<organism evidence="1 2">
    <name type="scientific">Metabacillus mangrovi</name>
    <dbReference type="NCBI Taxonomy" id="1491830"/>
    <lineage>
        <taxon>Bacteria</taxon>
        <taxon>Bacillati</taxon>
        <taxon>Bacillota</taxon>
        <taxon>Bacilli</taxon>
        <taxon>Bacillales</taxon>
        <taxon>Bacillaceae</taxon>
        <taxon>Metabacillus</taxon>
    </lineage>
</organism>
<dbReference type="InterPro" id="IPR021596">
    <property type="entry name" value="DUF3219"/>
</dbReference>
<accession>A0A7X2V2B4</accession>
<dbReference type="Proteomes" id="UP000434639">
    <property type="component" value="Unassembled WGS sequence"/>
</dbReference>
<dbReference type="AlphaFoldDB" id="A0A7X2V2B4"/>
<dbReference type="EMBL" id="WMIB01000001">
    <property type="protein sequence ID" value="MTH51942.1"/>
    <property type="molecule type" value="Genomic_DNA"/>
</dbReference>
<evidence type="ECO:0000313" key="2">
    <source>
        <dbReference type="Proteomes" id="UP000434639"/>
    </source>
</evidence>
<dbReference type="OrthoDB" id="2920197at2"/>
<keyword evidence="2" id="KW-1185">Reference proteome</keyword>
<name>A0A7X2V2B4_9BACI</name>
<protein>
    <submittedName>
        <fullName evidence="1">DUF3219 family protein</fullName>
    </submittedName>
</protein>
<dbReference type="RefSeq" id="WP_155110496.1">
    <property type="nucleotide sequence ID" value="NZ_WMIB01000001.1"/>
</dbReference>
<dbReference type="Gene3D" id="2.40.30.80">
    <property type="entry name" value="YkvR-like"/>
    <property type="match status" value="1"/>
</dbReference>
<evidence type="ECO:0000313" key="1">
    <source>
        <dbReference type="EMBL" id="MTH51942.1"/>
    </source>
</evidence>
<sequence>MLLFLNDKEISTNGFQLETIDGLHLIKFQFTVQSGSDYHETATLLYENDFTVRIPELKLLFQAEIKQYSTSTHNLYKENEAGEYDLHLIEKKAGY</sequence>
<dbReference type="SUPFAM" id="SSF159173">
    <property type="entry name" value="YkvR-like"/>
    <property type="match status" value="1"/>
</dbReference>
<proteinExistence type="predicted"/>